<sequence length="595" mass="66836">MAYERDRDAEAKARLQARLEEKEQQLVAQTAKLAGSETERERLRALAEDRQRKLDALETSLQEEVRKRDDAYERHMAQLMAGERDRAKLNATCDERQRTIEELERRLQEADARHESTRERLEKAESSRESVLEEMQKHQKEQEGLRSDMIASHERRAKELETAKEKNCQLIAHLQSLSEAARSYRFDVAYSTVPAFMTTLQTKLDNLPATTPTQEPTEGESGGGDGQRIRKLATSLAQSGFGQRAPRMIEALQKLMDIPAMTPMDGAATPAAWRGEQDAAEGVAELMKDLQVCVEGLAGEGLRLHTVIEQQQQLFEESQNALISANSKLSADLRSLARHTFKATRTFGRDVCIRNNSQTHAPARLSLENMFSLPVRAVLPLSADASPSLPSPAITVDTPPKRPSQGRSRAAEGPLYCLPAAANPMPSDRELQWIPPLEPPTRSERFDDDSLYVSLPVLATVPLLPPEEPHLHVHWRKRMQRRHSMRNGGRSAKHAVPRPTRMMLARHPMFRSLTFPNPVGRQPELVKTDQQHQPPPPKESSPGDRMRRALTVPNSEGEFLGQLQENLQGLNASIEMAEASRDMARAILEQLKAIN</sequence>
<feature type="compositionally biased region" description="Polar residues" evidence="1">
    <location>
        <begin position="205"/>
        <end position="216"/>
    </location>
</feature>
<reference evidence="2 3" key="1">
    <citation type="submission" date="2014-11" db="EMBL/GenBank/DDBJ databases">
        <authorList>
            <person name="Zhu J."/>
            <person name="Qi W."/>
            <person name="Song R."/>
        </authorList>
    </citation>
    <scope>NUCLEOTIDE SEQUENCE [LARGE SCALE GENOMIC DNA]</scope>
</reference>
<organism evidence="2 3">
    <name type="scientific">Vitrella brassicaformis (strain CCMP3155)</name>
    <dbReference type="NCBI Taxonomy" id="1169540"/>
    <lineage>
        <taxon>Eukaryota</taxon>
        <taxon>Sar</taxon>
        <taxon>Alveolata</taxon>
        <taxon>Colpodellida</taxon>
        <taxon>Vitrellaceae</taxon>
        <taxon>Vitrella</taxon>
    </lineage>
</organism>
<feature type="region of interest" description="Disordered" evidence="1">
    <location>
        <begin position="514"/>
        <end position="547"/>
    </location>
</feature>
<name>A0A0G4H1X9_VITBC</name>
<dbReference type="VEuPathDB" id="CryptoDB:Vbra_19349"/>
<feature type="region of interest" description="Disordered" evidence="1">
    <location>
        <begin position="390"/>
        <end position="411"/>
    </location>
</feature>
<feature type="region of interest" description="Disordered" evidence="1">
    <location>
        <begin position="107"/>
        <end position="130"/>
    </location>
</feature>
<feature type="region of interest" description="Disordered" evidence="1">
    <location>
        <begin position="205"/>
        <end position="227"/>
    </location>
</feature>
<protein>
    <submittedName>
        <fullName evidence="2">Uncharacterized protein</fullName>
    </submittedName>
</protein>
<keyword evidence="3" id="KW-1185">Reference proteome</keyword>
<dbReference type="Proteomes" id="UP000041254">
    <property type="component" value="Unassembled WGS sequence"/>
</dbReference>
<evidence type="ECO:0000313" key="3">
    <source>
        <dbReference type="Proteomes" id="UP000041254"/>
    </source>
</evidence>
<dbReference type="AlphaFoldDB" id="A0A0G4H1X9"/>
<dbReference type="EMBL" id="CDMY01000947">
    <property type="protein sequence ID" value="CEM37650.1"/>
    <property type="molecule type" value="Genomic_DNA"/>
</dbReference>
<accession>A0A0G4H1X9</accession>
<proteinExistence type="predicted"/>
<dbReference type="InParanoid" id="A0A0G4H1X9"/>
<evidence type="ECO:0000313" key="2">
    <source>
        <dbReference type="EMBL" id="CEM37650.1"/>
    </source>
</evidence>
<dbReference type="PhylomeDB" id="A0A0G4H1X9"/>
<gene>
    <name evidence="2" type="ORF">Vbra_19349</name>
</gene>
<evidence type="ECO:0000256" key="1">
    <source>
        <dbReference type="SAM" id="MobiDB-lite"/>
    </source>
</evidence>